<accession>A0A7R9QA92</accession>
<evidence type="ECO:0000313" key="5">
    <source>
        <dbReference type="Proteomes" id="UP000759131"/>
    </source>
</evidence>
<protein>
    <recommendedName>
        <fullName evidence="6">Protein Skeletor</fullName>
    </recommendedName>
</protein>
<feature type="domain" description="DM13" evidence="3">
    <location>
        <begin position="1"/>
        <end position="81"/>
    </location>
</feature>
<name>A0A7R9QA92_9ACAR</name>
<evidence type="ECO:0008006" key="6">
    <source>
        <dbReference type="Google" id="ProtNLM"/>
    </source>
</evidence>
<dbReference type="PROSITE" id="PS50836">
    <property type="entry name" value="DOMON"/>
    <property type="match status" value="1"/>
</dbReference>
<dbReference type="EMBL" id="CAJPIZ010019616">
    <property type="protein sequence ID" value="CAG2116992.1"/>
    <property type="molecule type" value="Genomic_DNA"/>
</dbReference>
<evidence type="ECO:0000259" key="3">
    <source>
        <dbReference type="PROSITE" id="PS51549"/>
    </source>
</evidence>
<dbReference type="SMART" id="SM00664">
    <property type="entry name" value="DoH"/>
    <property type="match status" value="1"/>
</dbReference>
<dbReference type="InterPro" id="IPR045266">
    <property type="entry name" value="DOH_DOMON"/>
</dbReference>
<dbReference type="OrthoDB" id="2448405at2759"/>
<sequence length="547" mass="61975">IPDLTYDGLSKSAYFWVGTGPQPNSAGKKIPNERGYIDPIGAYNEETIVLELPGEMTIFDIDFLAIWDDETKENFGSVLIPDELNIPPSLTKIIKHESRLPNCEQLHQKLQLNWEIFGPQITFQMVAQIEPKDYIAFGLSGSKNSSQMIGSDVAVSHLDGHLGYTSDYNISGKFPCTNIFGNYRGVCLDSRVGGVDNYQIHLFERVDSLTKITFRRNIINTGDEGDLVYEKNGQYIVWAIGKLNSLREPNIHYIYPKGDVRLEFGRKAENNCFHFTSLKESVGIIQPKAKPWGPLRLLNRTLTTFYARIGDAGGLKGYYGSSGSGSPGMVWYINGLLAPILYVKRGRTYTFRVEGGNNPYNAHLYHPLYITNDPNGGFVEHTDSERKKYVVYAGVEFDKKGRPTPTSAGRLCAWLPYQHTDKRKADNFHNFIQYRSSLNYTCEEGNAAILQWTPNSSVPDVVYYQSYTHRNMGHKIVVLDDFSVNISSFAPNISLSLTLINTQQLFNFQGFIHILYRSSDHYYSIQIFTELHVRRGKRSHFAVDAQL</sequence>
<organism evidence="4">
    <name type="scientific">Medioppia subpectinata</name>
    <dbReference type="NCBI Taxonomy" id="1979941"/>
    <lineage>
        <taxon>Eukaryota</taxon>
        <taxon>Metazoa</taxon>
        <taxon>Ecdysozoa</taxon>
        <taxon>Arthropoda</taxon>
        <taxon>Chelicerata</taxon>
        <taxon>Arachnida</taxon>
        <taxon>Acari</taxon>
        <taxon>Acariformes</taxon>
        <taxon>Sarcoptiformes</taxon>
        <taxon>Oribatida</taxon>
        <taxon>Brachypylina</taxon>
        <taxon>Oppioidea</taxon>
        <taxon>Oppiidae</taxon>
        <taxon>Medioppia</taxon>
    </lineage>
</organism>
<proteinExistence type="predicted"/>
<feature type="non-terminal residue" evidence="4">
    <location>
        <position position="1"/>
    </location>
</feature>
<evidence type="ECO:0000259" key="2">
    <source>
        <dbReference type="PROSITE" id="PS50836"/>
    </source>
</evidence>
<dbReference type="Pfam" id="PF10517">
    <property type="entry name" value="DM13"/>
    <property type="match status" value="1"/>
</dbReference>
<dbReference type="PROSITE" id="PS51549">
    <property type="entry name" value="DM13"/>
    <property type="match status" value="1"/>
</dbReference>
<gene>
    <name evidence="4" type="ORF">OSB1V03_LOCUS16947</name>
</gene>
<keyword evidence="1" id="KW-0677">Repeat</keyword>
<dbReference type="PANTHER" id="PTHR24036">
    <property type="entry name" value="SKELETOR-RELATED"/>
    <property type="match status" value="1"/>
</dbReference>
<evidence type="ECO:0000256" key="1">
    <source>
        <dbReference type="ARBA" id="ARBA00022737"/>
    </source>
</evidence>
<evidence type="ECO:0000313" key="4">
    <source>
        <dbReference type="EMBL" id="CAD7637342.1"/>
    </source>
</evidence>
<dbReference type="InterPro" id="IPR005018">
    <property type="entry name" value="DOMON_domain"/>
</dbReference>
<dbReference type="CDD" id="cd09631">
    <property type="entry name" value="DOMON_DOH"/>
    <property type="match status" value="1"/>
</dbReference>
<dbReference type="InterPro" id="IPR019545">
    <property type="entry name" value="DM13_domain"/>
</dbReference>
<dbReference type="AlphaFoldDB" id="A0A7R9QA92"/>
<dbReference type="EMBL" id="OC874191">
    <property type="protein sequence ID" value="CAD7637342.1"/>
    <property type="molecule type" value="Genomic_DNA"/>
</dbReference>
<dbReference type="Pfam" id="PF03351">
    <property type="entry name" value="DOMON"/>
    <property type="match status" value="1"/>
</dbReference>
<dbReference type="SMART" id="SM00686">
    <property type="entry name" value="DM13"/>
    <property type="match status" value="1"/>
</dbReference>
<reference evidence="4" key="1">
    <citation type="submission" date="2020-11" db="EMBL/GenBank/DDBJ databases">
        <authorList>
            <person name="Tran Van P."/>
        </authorList>
    </citation>
    <scope>NUCLEOTIDE SEQUENCE</scope>
</reference>
<dbReference type="PANTHER" id="PTHR24036:SF16">
    <property type="entry name" value="KNICKKOPF"/>
    <property type="match status" value="1"/>
</dbReference>
<feature type="domain" description="DOMON" evidence="2">
    <location>
        <begin position="108"/>
        <end position="241"/>
    </location>
</feature>
<keyword evidence="5" id="KW-1185">Reference proteome</keyword>
<dbReference type="InterPro" id="IPR052126">
    <property type="entry name" value="Spindle_Org/Thrombomodulin"/>
</dbReference>
<dbReference type="Proteomes" id="UP000759131">
    <property type="component" value="Unassembled WGS sequence"/>
</dbReference>